<reference evidence="2" key="1">
    <citation type="submission" date="2023-10" db="EMBL/GenBank/DDBJ databases">
        <authorList>
            <person name="Chen Y."/>
            <person name="Shah S."/>
            <person name="Dougan E. K."/>
            <person name="Thang M."/>
            <person name="Chan C."/>
        </authorList>
    </citation>
    <scope>NUCLEOTIDE SEQUENCE [LARGE SCALE GENOMIC DNA]</scope>
</reference>
<feature type="region of interest" description="Disordered" evidence="1">
    <location>
        <begin position="105"/>
        <end position="128"/>
    </location>
</feature>
<evidence type="ECO:0000313" key="2">
    <source>
        <dbReference type="EMBL" id="CAK0819723.1"/>
    </source>
</evidence>
<comment type="caution">
    <text evidence="2">The sequence shown here is derived from an EMBL/GenBank/DDBJ whole genome shotgun (WGS) entry which is preliminary data.</text>
</comment>
<accession>A0ABN9RN17</accession>
<feature type="non-terminal residue" evidence="2">
    <location>
        <position position="1"/>
    </location>
</feature>
<name>A0ABN9RN17_9DINO</name>
<protein>
    <recommendedName>
        <fullName evidence="4">Subtilisin</fullName>
    </recommendedName>
</protein>
<organism evidence="2 3">
    <name type="scientific">Prorocentrum cordatum</name>
    <dbReference type="NCBI Taxonomy" id="2364126"/>
    <lineage>
        <taxon>Eukaryota</taxon>
        <taxon>Sar</taxon>
        <taxon>Alveolata</taxon>
        <taxon>Dinophyceae</taxon>
        <taxon>Prorocentrales</taxon>
        <taxon>Prorocentraceae</taxon>
        <taxon>Prorocentrum</taxon>
    </lineage>
</organism>
<evidence type="ECO:0008006" key="4">
    <source>
        <dbReference type="Google" id="ProtNLM"/>
    </source>
</evidence>
<dbReference type="Proteomes" id="UP001189429">
    <property type="component" value="Unassembled WGS sequence"/>
</dbReference>
<evidence type="ECO:0000313" key="3">
    <source>
        <dbReference type="Proteomes" id="UP001189429"/>
    </source>
</evidence>
<gene>
    <name evidence="2" type="ORF">PCOR1329_LOCUS21660</name>
</gene>
<keyword evidence="3" id="KW-1185">Reference proteome</keyword>
<proteinExistence type="predicted"/>
<sequence>APCSCGPRGRCSTRRRRGGRWDVRAHSREFVDDAHHDERHPLQRQGEGAQIHRVHQRPGICDPHVRGPGCCRVERPALRGGLHPLHTGPDPRPLPRVQLQHVRDPRPQIPVPPARGGAGQHQEPQDRLGRRAGLRGHEDDARGGDWFPLPQSVSLLIIFGEGASSEPPPPRVTWASASSAQRSCSFQCEPAADRASSEGLLPSTSRSPSRPFLLLPSLLPPSLQRLRSGDSGGPVRVFCSPPRRPSASRGAKRAALRGWRAREEAHYLEMFRI</sequence>
<evidence type="ECO:0000256" key="1">
    <source>
        <dbReference type="SAM" id="MobiDB-lite"/>
    </source>
</evidence>
<dbReference type="EMBL" id="CAUYUJ010007158">
    <property type="protein sequence ID" value="CAK0819723.1"/>
    <property type="molecule type" value="Genomic_DNA"/>
</dbReference>
<feature type="region of interest" description="Disordered" evidence="1">
    <location>
        <begin position="225"/>
        <end position="251"/>
    </location>
</feature>